<reference evidence="3" key="1">
    <citation type="submission" date="2020-05" db="EMBL/GenBank/DDBJ databases">
        <title>Mycena genomes resolve the evolution of fungal bioluminescence.</title>
        <authorList>
            <person name="Tsai I.J."/>
        </authorList>
    </citation>
    <scope>NUCLEOTIDE SEQUENCE</scope>
    <source>
        <strain evidence="3">160909Yilan</strain>
    </source>
</reference>
<feature type="compositionally biased region" description="Acidic residues" evidence="1">
    <location>
        <begin position="626"/>
        <end position="638"/>
    </location>
</feature>
<feature type="domain" description="F-box" evidence="2">
    <location>
        <begin position="48"/>
        <end position="97"/>
    </location>
</feature>
<feature type="compositionally biased region" description="Low complexity" evidence="1">
    <location>
        <begin position="526"/>
        <end position="550"/>
    </location>
</feature>
<gene>
    <name evidence="3" type="ORF">MSAN_02226600</name>
</gene>
<feature type="region of interest" description="Disordered" evidence="1">
    <location>
        <begin position="526"/>
        <end position="563"/>
    </location>
</feature>
<dbReference type="PROSITE" id="PS50181">
    <property type="entry name" value="FBOX"/>
    <property type="match status" value="1"/>
</dbReference>
<dbReference type="OrthoDB" id="2322499at2759"/>
<dbReference type="Pfam" id="PF00646">
    <property type="entry name" value="F-box"/>
    <property type="match status" value="1"/>
</dbReference>
<keyword evidence="4" id="KW-1185">Reference proteome</keyword>
<dbReference type="InterPro" id="IPR036047">
    <property type="entry name" value="F-box-like_dom_sf"/>
</dbReference>
<feature type="region of interest" description="Disordered" evidence="1">
    <location>
        <begin position="615"/>
        <end position="687"/>
    </location>
</feature>
<protein>
    <submittedName>
        <fullName evidence="3">F-box domain-containing protein</fullName>
    </submittedName>
</protein>
<dbReference type="SUPFAM" id="SSF81383">
    <property type="entry name" value="F-box domain"/>
    <property type="match status" value="1"/>
</dbReference>
<feature type="compositionally biased region" description="Basic and acidic residues" evidence="1">
    <location>
        <begin position="551"/>
        <end position="561"/>
    </location>
</feature>
<evidence type="ECO:0000256" key="1">
    <source>
        <dbReference type="SAM" id="MobiDB-lite"/>
    </source>
</evidence>
<sequence>MDADPQAESSKQRPSRNATTKKRKLETEPSGSAAPKPRTNRSTKKGRLAGLLSISLDVVFEILGHLHPLDVLRLSRTSKDFRELLMHKSARPIWRSSLNNVEGMPPCPPHMNEVQWTSLAFDATCQVCQKIARKVDWHLYVRLCGRCVKTCLATPFLADMDLVPTRRDTSRPYLPLHFSPELQKVKTAYNAIKDPEEQQKYAEERKELVEALAQHTKLCETWSENMADTRSAELAGRKEERYTAIVARLTGLGWGTEITNLLPMDSLRKPQTPWNTIEPEMVQYMERMKAKRLAREYAQLVVTRKGMAAKVLRTFKRSQLPWTEVMPGPPDFYEFPKIKDIISQPASVTVDEQTFEALLPDFPGMIATWREGLVQHMVTTYKRGSDANALHPDNVVEDRLKLATSVFKCSSCEDGAALFDDMLSFGLQRRKSCEPLFYPRMIAHWCLTRPSGHSRMLLFLTGELSRDSAWRSNVLRFDTRTSEIVEKVVKACGMDPETATVEDMDASDKRLVCHVCAERGVTAAATDAATSGAPGAAESDPSSTTSGSSTSKDKGKGKAVETAEELEAATVRAYDWRSAVRHHGELHSYFPTAWYMLSDADAAAARALEAVAIEESKKAQTKTEQPEADSDNDVEMQDDNGAPGPSTAGSQNGDEPMEAPVQANTDTDTDTDTTATTPIHPGGPLPSQLPEMAFSCAHCIDNLHDLEPTTLQSMHRHLRTRHDLLTPVLNEDYYRALAAPELYGGGTFPALQLKNVMIALKPDLPSPPPTPFGRMWDHYMGDSDSEMYNSDGDEYYGAFW</sequence>
<dbReference type="EMBL" id="JACAZH010000033">
    <property type="protein sequence ID" value="KAF7337534.1"/>
    <property type="molecule type" value="Genomic_DNA"/>
</dbReference>
<dbReference type="CDD" id="cd09917">
    <property type="entry name" value="F-box_SF"/>
    <property type="match status" value="1"/>
</dbReference>
<dbReference type="InterPro" id="IPR001810">
    <property type="entry name" value="F-box_dom"/>
</dbReference>
<evidence type="ECO:0000313" key="4">
    <source>
        <dbReference type="Proteomes" id="UP000623467"/>
    </source>
</evidence>
<evidence type="ECO:0000313" key="3">
    <source>
        <dbReference type="EMBL" id="KAF7337534.1"/>
    </source>
</evidence>
<comment type="caution">
    <text evidence="3">The sequence shown here is derived from an EMBL/GenBank/DDBJ whole genome shotgun (WGS) entry which is preliminary data.</text>
</comment>
<organism evidence="3 4">
    <name type="scientific">Mycena sanguinolenta</name>
    <dbReference type="NCBI Taxonomy" id="230812"/>
    <lineage>
        <taxon>Eukaryota</taxon>
        <taxon>Fungi</taxon>
        <taxon>Dikarya</taxon>
        <taxon>Basidiomycota</taxon>
        <taxon>Agaricomycotina</taxon>
        <taxon>Agaricomycetes</taxon>
        <taxon>Agaricomycetidae</taxon>
        <taxon>Agaricales</taxon>
        <taxon>Marasmiineae</taxon>
        <taxon>Mycenaceae</taxon>
        <taxon>Mycena</taxon>
    </lineage>
</organism>
<evidence type="ECO:0000259" key="2">
    <source>
        <dbReference type="PROSITE" id="PS50181"/>
    </source>
</evidence>
<feature type="region of interest" description="Disordered" evidence="1">
    <location>
        <begin position="1"/>
        <end position="44"/>
    </location>
</feature>
<proteinExistence type="predicted"/>
<dbReference type="Proteomes" id="UP000623467">
    <property type="component" value="Unassembled WGS sequence"/>
</dbReference>
<dbReference type="AlphaFoldDB" id="A0A8H6XBN8"/>
<name>A0A8H6XBN8_9AGAR</name>
<accession>A0A8H6XBN8</accession>